<dbReference type="RefSeq" id="WP_189566612.1">
    <property type="nucleotide sequence ID" value="NZ_BMXI01000001.1"/>
</dbReference>
<evidence type="ECO:0000256" key="1">
    <source>
        <dbReference type="SAM" id="SignalP"/>
    </source>
</evidence>
<feature type="signal peptide" evidence="1">
    <location>
        <begin position="1"/>
        <end position="19"/>
    </location>
</feature>
<dbReference type="EMBL" id="BMXI01000001">
    <property type="protein sequence ID" value="GHC41390.1"/>
    <property type="molecule type" value="Genomic_DNA"/>
</dbReference>
<organism evidence="2 3">
    <name type="scientific">Roseibacillus persicicus</name>
    <dbReference type="NCBI Taxonomy" id="454148"/>
    <lineage>
        <taxon>Bacteria</taxon>
        <taxon>Pseudomonadati</taxon>
        <taxon>Verrucomicrobiota</taxon>
        <taxon>Verrucomicrobiia</taxon>
        <taxon>Verrucomicrobiales</taxon>
        <taxon>Verrucomicrobiaceae</taxon>
        <taxon>Roseibacillus</taxon>
    </lineage>
</organism>
<sequence length="229" mass="24783">MKTLFTISCLLAVPSLSFAADFEVQLVQITSNADLPRSIPQDVKPFANQHAASLCFLIKGENLVSIDDDTLTLDGEIKWEAGSFNKVSDDGRYARLDITTSEELIGKLDALKFKGTIEAYTAADTETTTLTLSYGGEAKEAGPFEVAFSKPKKTAFGFGGGAGIKLSKGDLNHLKSITVKVDGKEANGNGWFGSNNSRTYNFENLGEGEVEVTIVTWKNMKKVTIPIEK</sequence>
<proteinExistence type="predicted"/>
<evidence type="ECO:0000313" key="2">
    <source>
        <dbReference type="EMBL" id="GHC41390.1"/>
    </source>
</evidence>
<dbReference type="AlphaFoldDB" id="A0A918TH40"/>
<dbReference type="Proteomes" id="UP000644507">
    <property type="component" value="Unassembled WGS sequence"/>
</dbReference>
<reference evidence="2" key="2">
    <citation type="submission" date="2020-09" db="EMBL/GenBank/DDBJ databases">
        <authorList>
            <person name="Sun Q."/>
            <person name="Kim S."/>
        </authorList>
    </citation>
    <scope>NUCLEOTIDE SEQUENCE</scope>
    <source>
        <strain evidence="2">KCTC 12988</strain>
    </source>
</reference>
<evidence type="ECO:0000313" key="3">
    <source>
        <dbReference type="Proteomes" id="UP000644507"/>
    </source>
</evidence>
<feature type="chain" id="PRO_5037021312" evidence="1">
    <location>
        <begin position="20"/>
        <end position="229"/>
    </location>
</feature>
<keyword evidence="1" id="KW-0732">Signal</keyword>
<name>A0A918TH40_9BACT</name>
<accession>A0A918TH40</accession>
<reference evidence="2" key="1">
    <citation type="journal article" date="2014" name="Int. J. Syst. Evol. Microbiol.">
        <title>Complete genome sequence of Corynebacterium casei LMG S-19264T (=DSM 44701T), isolated from a smear-ripened cheese.</title>
        <authorList>
            <consortium name="US DOE Joint Genome Institute (JGI-PGF)"/>
            <person name="Walter F."/>
            <person name="Albersmeier A."/>
            <person name="Kalinowski J."/>
            <person name="Ruckert C."/>
        </authorList>
    </citation>
    <scope>NUCLEOTIDE SEQUENCE</scope>
    <source>
        <strain evidence="2">KCTC 12988</strain>
    </source>
</reference>
<gene>
    <name evidence="2" type="ORF">GCM10007100_02670</name>
</gene>
<comment type="caution">
    <text evidence="2">The sequence shown here is derived from an EMBL/GenBank/DDBJ whole genome shotgun (WGS) entry which is preliminary data.</text>
</comment>
<protein>
    <submittedName>
        <fullName evidence="2">Uncharacterized protein</fullName>
    </submittedName>
</protein>
<keyword evidence="3" id="KW-1185">Reference proteome</keyword>